<dbReference type="InterPro" id="IPR001905">
    <property type="entry name" value="Ammonium_transpt"/>
</dbReference>
<dbReference type="InterPro" id="IPR029020">
    <property type="entry name" value="Ammonium/urea_transptr"/>
</dbReference>
<name>A0A382KTE4_9ZZZZ</name>
<evidence type="ECO:0000256" key="7">
    <source>
        <dbReference type="ARBA" id="ARBA00023177"/>
    </source>
</evidence>
<evidence type="ECO:0000259" key="9">
    <source>
        <dbReference type="Pfam" id="PF00909"/>
    </source>
</evidence>
<proteinExistence type="inferred from homology"/>
<keyword evidence="4 8" id="KW-0812">Transmembrane</keyword>
<keyword evidence="5 8" id="KW-1133">Transmembrane helix</keyword>
<evidence type="ECO:0000256" key="1">
    <source>
        <dbReference type="ARBA" id="ARBA00004141"/>
    </source>
</evidence>
<dbReference type="SUPFAM" id="SSF111352">
    <property type="entry name" value="Ammonium transporter"/>
    <property type="match status" value="1"/>
</dbReference>
<evidence type="ECO:0000256" key="3">
    <source>
        <dbReference type="ARBA" id="ARBA00022448"/>
    </source>
</evidence>
<sequence length="120" mass="12691">MNSVMQIKSVKHKYALLLMAAVAMTATGAMAQAFAQSTNDGMDGYQVGVPGAGIYTGNANECWWDTDDDGTPDMYCLIDTGDTAWMLTASSLVLFMTPGVAFLYGGLARSKNAVNTIGMT</sequence>
<protein>
    <recommendedName>
        <fullName evidence="9">Ammonium transporter AmtB-like domain-containing protein</fullName>
    </recommendedName>
</protein>
<keyword evidence="7" id="KW-0924">Ammonia transport</keyword>
<evidence type="ECO:0000256" key="8">
    <source>
        <dbReference type="SAM" id="Phobius"/>
    </source>
</evidence>
<feature type="non-terminal residue" evidence="10">
    <location>
        <position position="120"/>
    </location>
</feature>
<dbReference type="AlphaFoldDB" id="A0A382KTE4"/>
<evidence type="ECO:0000313" key="10">
    <source>
        <dbReference type="EMBL" id="SVC26793.1"/>
    </source>
</evidence>
<feature type="domain" description="Ammonium transporter AmtB-like" evidence="9">
    <location>
        <begin position="84"/>
        <end position="117"/>
    </location>
</feature>
<dbReference type="EMBL" id="UINC01082224">
    <property type="protein sequence ID" value="SVC26793.1"/>
    <property type="molecule type" value="Genomic_DNA"/>
</dbReference>
<comment type="similarity">
    <text evidence="2">Belongs to the ammonia transporter channel (TC 1.A.11.2) family.</text>
</comment>
<evidence type="ECO:0000256" key="6">
    <source>
        <dbReference type="ARBA" id="ARBA00023136"/>
    </source>
</evidence>
<dbReference type="GO" id="GO:0008519">
    <property type="term" value="F:ammonium channel activity"/>
    <property type="evidence" value="ECO:0007669"/>
    <property type="project" value="InterPro"/>
</dbReference>
<reference evidence="10" key="1">
    <citation type="submission" date="2018-05" db="EMBL/GenBank/DDBJ databases">
        <authorList>
            <person name="Lanie J.A."/>
            <person name="Ng W.-L."/>
            <person name="Kazmierczak K.M."/>
            <person name="Andrzejewski T.M."/>
            <person name="Davidsen T.M."/>
            <person name="Wayne K.J."/>
            <person name="Tettelin H."/>
            <person name="Glass J.I."/>
            <person name="Rusch D."/>
            <person name="Podicherti R."/>
            <person name="Tsui H.-C.T."/>
            <person name="Winkler M.E."/>
        </authorList>
    </citation>
    <scope>NUCLEOTIDE SEQUENCE</scope>
</reference>
<feature type="transmembrane region" description="Helical" evidence="8">
    <location>
        <begin position="84"/>
        <end position="104"/>
    </location>
</feature>
<dbReference type="InterPro" id="IPR024041">
    <property type="entry name" value="NH4_transpt_AmtB-like_dom"/>
</dbReference>
<comment type="subcellular location">
    <subcellularLocation>
        <location evidence="1">Membrane</location>
        <topology evidence="1">Multi-pass membrane protein</topology>
    </subcellularLocation>
</comment>
<evidence type="ECO:0000256" key="5">
    <source>
        <dbReference type="ARBA" id="ARBA00022989"/>
    </source>
</evidence>
<organism evidence="10">
    <name type="scientific">marine metagenome</name>
    <dbReference type="NCBI Taxonomy" id="408172"/>
    <lineage>
        <taxon>unclassified sequences</taxon>
        <taxon>metagenomes</taxon>
        <taxon>ecological metagenomes</taxon>
    </lineage>
</organism>
<gene>
    <name evidence="10" type="ORF">METZ01_LOCUS279647</name>
</gene>
<evidence type="ECO:0000256" key="4">
    <source>
        <dbReference type="ARBA" id="ARBA00022692"/>
    </source>
</evidence>
<dbReference type="Pfam" id="PF00909">
    <property type="entry name" value="Ammonium_transp"/>
    <property type="match status" value="1"/>
</dbReference>
<dbReference type="Gene3D" id="1.10.3430.10">
    <property type="entry name" value="Ammonium transporter AmtB like domains"/>
    <property type="match status" value="1"/>
</dbReference>
<keyword evidence="3" id="KW-0813">Transport</keyword>
<evidence type="ECO:0000256" key="2">
    <source>
        <dbReference type="ARBA" id="ARBA00005887"/>
    </source>
</evidence>
<dbReference type="PANTHER" id="PTHR43029:SF10">
    <property type="entry name" value="AMMONIUM TRANSPORTER MEP2"/>
    <property type="match status" value="1"/>
</dbReference>
<keyword evidence="6 8" id="KW-0472">Membrane</keyword>
<dbReference type="GO" id="GO:0005886">
    <property type="term" value="C:plasma membrane"/>
    <property type="evidence" value="ECO:0007669"/>
    <property type="project" value="TreeGrafter"/>
</dbReference>
<dbReference type="PANTHER" id="PTHR43029">
    <property type="entry name" value="AMMONIUM TRANSPORTER MEP2"/>
    <property type="match status" value="1"/>
</dbReference>
<accession>A0A382KTE4</accession>